<feature type="domain" description="Ig-like" evidence="3">
    <location>
        <begin position="2330"/>
        <end position="2408"/>
    </location>
</feature>
<dbReference type="InterPro" id="IPR044023">
    <property type="entry name" value="Ig_7"/>
</dbReference>
<name>A0ABV7JN53_9SPHI</name>
<dbReference type="NCBIfam" id="TIGR01451">
    <property type="entry name" value="B_ant_repeat"/>
    <property type="match status" value="3"/>
</dbReference>
<evidence type="ECO:0008006" key="6">
    <source>
        <dbReference type="Google" id="ProtNLM"/>
    </source>
</evidence>
<keyword evidence="5" id="KW-1185">Reference proteome</keyword>
<evidence type="ECO:0000313" key="4">
    <source>
        <dbReference type="EMBL" id="MFC3199504.1"/>
    </source>
</evidence>
<proteinExistence type="predicted"/>
<feature type="domain" description="DUF11" evidence="2">
    <location>
        <begin position="2199"/>
        <end position="2324"/>
    </location>
</feature>
<dbReference type="InterPro" id="IPR001434">
    <property type="entry name" value="OmcB-like_DUF11"/>
</dbReference>
<evidence type="ECO:0000313" key="5">
    <source>
        <dbReference type="Proteomes" id="UP001595526"/>
    </source>
</evidence>
<feature type="signal peptide" evidence="1">
    <location>
        <begin position="1"/>
        <end position="19"/>
    </location>
</feature>
<feature type="non-terminal residue" evidence="4">
    <location>
        <position position="2431"/>
    </location>
</feature>
<dbReference type="Pfam" id="PF19081">
    <property type="entry name" value="Ig_7"/>
    <property type="match status" value="3"/>
</dbReference>
<feature type="chain" id="PRO_5047341916" description="DUF11 domain-containing protein" evidence="1">
    <location>
        <begin position="20"/>
        <end position="2431"/>
    </location>
</feature>
<feature type="domain" description="Ig-like" evidence="3">
    <location>
        <begin position="1538"/>
        <end position="1616"/>
    </location>
</feature>
<feature type="domain" description="Ig-like" evidence="3">
    <location>
        <begin position="1857"/>
        <end position="1936"/>
    </location>
</feature>
<feature type="domain" description="DUF11" evidence="2">
    <location>
        <begin position="1409"/>
        <end position="1531"/>
    </location>
</feature>
<evidence type="ECO:0000259" key="2">
    <source>
        <dbReference type="Pfam" id="PF01345"/>
    </source>
</evidence>
<comment type="caution">
    <text evidence="4">The sequence shown here is derived from an EMBL/GenBank/DDBJ whole genome shotgun (WGS) entry which is preliminary data.</text>
</comment>
<reference evidence="5" key="1">
    <citation type="journal article" date="2019" name="Int. J. Syst. Evol. Microbiol.">
        <title>The Global Catalogue of Microorganisms (GCM) 10K type strain sequencing project: providing services to taxonomists for standard genome sequencing and annotation.</title>
        <authorList>
            <consortium name="The Broad Institute Genomics Platform"/>
            <consortium name="The Broad Institute Genome Sequencing Center for Infectious Disease"/>
            <person name="Wu L."/>
            <person name="Ma J."/>
        </authorList>
    </citation>
    <scope>NUCLEOTIDE SEQUENCE [LARGE SCALE GENOMIC DNA]</scope>
    <source>
        <strain evidence="5">KCTC 52416</strain>
    </source>
</reference>
<gene>
    <name evidence="4" type="ORF">ACFOET_17940</name>
</gene>
<feature type="domain" description="DUF11" evidence="2">
    <location>
        <begin position="1283"/>
        <end position="1393"/>
    </location>
</feature>
<evidence type="ECO:0000259" key="3">
    <source>
        <dbReference type="Pfam" id="PF19081"/>
    </source>
</evidence>
<evidence type="ECO:0000256" key="1">
    <source>
        <dbReference type="SAM" id="SignalP"/>
    </source>
</evidence>
<dbReference type="InterPro" id="IPR047589">
    <property type="entry name" value="DUF11_rpt"/>
</dbReference>
<keyword evidence="1" id="KW-0732">Signal</keyword>
<dbReference type="EMBL" id="JBHRTA010000053">
    <property type="protein sequence ID" value="MFC3199504.1"/>
    <property type="molecule type" value="Genomic_DNA"/>
</dbReference>
<protein>
    <recommendedName>
        <fullName evidence="6">DUF11 domain-containing protein</fullName>
    </recommendedName>
</protein>
<sequence length="2431" mass="252634">MKRALFTCFLFFSIFQVQAADYYWVGGGSNWSNINNWRLGSPTGSAPSIVPAAGDNVFFGAYSGFGTTVAARTVTLDANAFCRNMTWESGVPNNPILARGGSSILFVHGNLTLQPTVTYSNSVSLEFAGSNPATLTTNGDINSILNITINKPGSVLTLADDLINTATTANNTYGITLTAGTLNASGRKLSTFNFNSENSNVRHLDISGGELLVSRNFYFRGANKTVAAAGSFVQVGIRLMLDGGEFDVMEALHHNPGNDLFSVFNTTFRKLTFTSPLVSSNARVQDNNTIDSLIFLGSGVIRGNNNIRYLSFAENGTVGVFGIGGVNNVIEYAEVGGTFTANNGGHVFDSLLTAPNKNIYIARDITINKYFRAGGVSCDGFTEITGSNAGTIHFADDAEVDIDNVLLGNLAATGSITPITVNGIDNEGNTGFIINTPAMESRTLYWVGGPGDWADRSHWSESDGGAGGACIPFTTDDVIFNENSGLNAGGTVTTSGNSYCRDMTWTTGITGNPIFDDNNNFLLRVYGSVILNPNVTMNAMLFMAGEADVTVTTNGSALGALELRIRKTGATDMGTVTLADDWSNPQGIINWLRGDVNVADRTINIHAFAAIQSLGGVLHMRDASITVNNWEFLNDAKTTDAAGSYVLANNKLDIRTGTFYRVEGSPTSFNAFNITNATIDFLTFSNPSSTSDAIIHGNNIIGTLEFKGRGMIRGSGNVIDSLIVGENRNLRMYTGTTNRIEKYFQAVHPDCSGLGEIRSETGASTLQFGADAEVNITNVYMENIVATGGGGSLSLPISFSGADAGGNTGWNIDASDDDPRYWIGGAGDWNDALHWSTTPGGPGGACIPTVNNDVYFDANSGFTPGSKTVTVSAGNAYFRNMSWQGAANAPVLNRTMGWEMESFGSLFDAGTGVTINATISFKGNEATTLNGQPLGNFDVVVRKANGVGGLRIPADFSNNQTSIRLFSGTFDASDIVLTIDTLNNYNNDTDIHVDISNTIVNTRVWAYTGEFANRTLNADNSVINAQRVYIDGLNYNVMNVSGTLSNYARFSNAAIGSVTFTDPSTSSAIGILGDNSTFGRVEYKGSGAVYGTNNTIDTLIFFPGNMYTFTAGTNTTITDEWFGSGTPCRLTEITSSSMSANATVTKASGAVEFDYVRLQRISAVGGAEFTAGSHSSDLGGNTGWDIAPYDGAAPIEGLGPDVSLSDAEFPYTISTDGFFGSPLSQYEWKKDGAVIGTASELVVTEPGEYAIKVDFPDGCSVLDTILIARDSADLVTVKKLQEATQVSYAPGEDVVYTITITNNGPEDAVDVTVTDVAPSGTAISSWTATVTAGTVDLLNASGTGDLAETIALFPNGAEVVYEVTLATGSGRIGDLSNTVEVTTVTPDPAPGCDACTTTPLPAAPVASVSVTKELADDTQQGYIPGEDVIYVITVANDGPSDARDVNIDDTAPAGSTISGWTATVVAGDVILPNGSGTNGLSETIPVLPSGGIVTYEVTVETAADLTDDLVNTATVTSITEDPDETDNTATTAALPSVPAAPVSGGDQEACAEDPVQTLTASATVPAGQTVVWYDAPTGGDVVASPVLDAIGTVTYYAEAQKGVLVSETRTAVTLTIYALPNVVISDPAITCSGNAIDLTAAAVTAGSDGGLVYSYHTDAAGTMELTDPAAVTASGIYYIKGTDPATGCSTIAPVNVQFVDRPVVIVTHPDCVVGTGSINITDPIGAGFEYSINGVDYQSDPLFENVAPGTYLVTAQHTSVPGCVSEALEVVISPTPTTYTPVVVQPDCDNPLGQIEFPVDPVYEYAVYQTGETPVYQSSPIFTDVPAGTYEAAMRLIAGGCDATPITVTVAEAPEVPAAPVSGGDQEECATAPIQTLTAEALVPAGITVTWYDAPTGGNAVASPVLNAVGSITYYAEAGNGDCESETRTAVTLTINAQPVIDPLDDQVVCGPFTLPEITGTDLTGDRAYYTEAGANGTRYMVGDVISAAGTYTLYQYAATTAGCTTESSFTLMVNDTPGAGSIGADQAICYGETPEALTSVATGTGTGTITYRWESSPDGTSWSAVTGASDATYQPDAATNTIQYRRITVATANGLTCESAPTDAVTVTVTGELTANAGADQTKFHNNTFTLAANTPTLGTGIWSVVSTEQPAEFVDPTSPNATITLSPNTSVTLRWTVTEGDCSVFDEVTLTSVNGADVAVTKALKDIGQPGYVPGSAVEYVITVTNNGPAYAEGVRVRDVVPPGATMLGWTAQVTAGTVFLPGTAGSGDLDQTILLLPDGAAVTYEVTIQPSDTMSEDLVNTVEVSTDTDDADLANNTAVTTALPSVPAAPVSGGDMDACAETPVPTLTAAASVPDGQTIVWYDAATNGNVVANPSLSGIGTIIYYAEAQKGALVSLTRTAVTLTIHALPNVVITDPAVACAGGTVDLT</sequence>
<accession>A0ABV7JN53</accession>
<dbReference type="Pfam" id="PF01345">
    <property type="entry name" value="DUF11"/>
    <property type="match status" value="3"/>
</dbReference>
<organism evidence="4 5">
    <name type="scientific">Parapedobacter deserti</name>
    <dbReference type="NCBI Taxonomy" id="1912957"/>
    <lineage>
        <taxon>Bacteria</taxon>
        <taxon>Pseudomonadati</taxon>
        <taxon>Bacteroidota</taxon>
        <taxon>Sphingobacteriia</taxon>
        <taxon>Sphingobacteriales</taxon>
        <taxon>Sphingobacteriaceae</taxon>
        <taxon>Parapedobacter</taxon>
    </lineage>
</organism>
<dbReference type="Proteomes" id="UP001595526">
    <property type="component" value="Unassembled WGS sequence"/>
</dbReference>